<evidence type="ECO:0000256" key="15">
    <source>
        <dbReference type="ARBA" id="ARBA00023258"/>
    </source>
</evidence>
<keyword evidence="8 18" id="KW-1114">Inhibition of host interferon signaling pathway by virus</keyword>
<gene>
    <name evidence="18 20" type="primary">E7</name>
</gene>
<keyword evidence="7 18" id="KW-0863">Zinc-finger</keyword>
<comment type="function">
    <text evidence="18">Plays a role in viral genome replication by driving entry of quiescent cells into the cell cycle. Stimulation of progression from G1 to S phase allows the virus to efficiently use the cellular DNA replicating machinery to achieve viral genome replication. E7 protein has both transforming and trans-activating activities. Induces the disassembly of the E2F1 transcription factor from RB1, with subsequent transcriptional activation of E2F1-regulated S-phase genes. Interferes with host histone deacetylation mediated by HDAC1 and HDAC2, leading to transcription activation. Plays also a role in the inhibition of both antiviral and antiproliferative functions of host interferon alpha. Interaction with host TMEM173/STING impairs the ability of TMEM173/STING to sense cytosolic DNA and promote the production of type I interferon (IFN-alpha and IFN-beta).</text>
</comment>
<comment type="subunit">
    <text evidence="18">Homodimer. Homooligomer. Interacts with host RB1; this interaction induces dissociation of RB1-E2F1 complex thereby disrupting RB1 activity. Interacts with host EP300; this interaction represses EP300 transcriptional activity. Interacts with protein E2; this interaction inhibits E7 oncogenic activity. Interacts with host TMEM173/STING; this interaction impairs the ability of TMEM173/STING to sense cytosolic DNA and promote the production of type I interferon (IFN-alpha and IFN-beta).</text>
</comment>
<evidence type="ECO:0000256" key="19">
    <source>
        <dbReference type="PIRNR" id="PIRNR003407"/>
    </source>
</evidence>
<evidence type="ECO:0000256" key="6">
    <source>
        <dbReference type="ARBA" id="ARBA00022723"/>
    </source>
</evidence>
<dbReference type="GO" id="GO:0042025">
    <property type="term" value="C:host cell nucleus"/>
    <property type="evidence" value="ECO:0007669"/>
    <property type="project" value="UniProtKB-SubCell"/>
</dbReference>
<protein>
    <recommendedName>
        <fullName evidence="18 19">Protein E7</fullName>
    </recommendedName>
</protein>
<feature type="short sequence motif" description="Nuclear export signal" evidence="18">
    <location>
        <begin position="67"/>
        <end position="75"/>
    </location>
</feature>
<keyword evidence="2 18" id="KW-0244">Early protein</keyword>
<evidence type="ECO:0000256" key="9">
    <source>
        <dbReference type="ARBA" id="ARBA00022833"/>
    </source>
</evidence>
<dbReference type="InterPro" id="IPR000148">
    <property type="entry name" value="Papilloma_E7"/>
</dbReference>
<dbReference type="HAMAP" id="MF_04004">
    <property type="entry name" value="PPV_E7"/>
    <property type="match status" value="1"/>
</dbReference>
<evidence type="ECO:0000256" key="10">
    <source>
        <dbReference type="ARBA" id="ARBA00023015"/>
    </source>
</evidence>
<keyword evidence="11 18" id="KW-0238">DNA-binding</keyword>
<evidence type="ECO:0000256" key="8">
    <source>
        <dbReference type="ARBA" id="ARBA00022830"/>
    </source>
</evidence>
<dbReference type="GO" id="GO:0039502">
    <property type="term" value="P:symbiont-mediated suppression of host type I interferon-mediated signaling pathway"/>
    <property type="evidence" value="ECO:0007669"/>
    <property type="project" value="UniProtKB-UniRule"/>
</dbReference>
<keyword evidence="15" id="KW-0922">Interferon antiviral system evasion</keyword>
<evidence type="ECO:0000256" key="11">
    <source>
        <dbReference type="ARBA" id="ARBA00023125"/>
    </source>
</evidence>
<dbReference type="GO" id="GO:0008270">
    <property type="term" value="F:zinc ion binding"/>
    <property type="evidence" value="ECO:0007669"/>
    <property type="project" value="UniProtKB-KW"/>
</dbReference>
<dbReference type="SUPFAM" id="SSF161234">
    <property type="entry name" value="E7 C-terminal domain-like"/>
    <property type="match status" value="1"/>
</dbReference>
<keyword evidence="1 18" id="KW-1121">Modulation of host cell cycle by virus</keyword>
<dbReference type="GO" id="GO:0003677">
    <property type="term" value="F:DNA binding"/>
    <property type="evidence" value="ECO:0007669"/>
    <property type="project" value="UniProtKB-UniRule"/>
</dbReference>
<evidence type="ECO:0000256" key="3">
    <source>
        <dbReference type="ARBA" id="ARBA00022562"/>
    </source>
</evidence>
<evidence type="ECO:0000256" key="18">
    <source>
        <dbReference type="HAMAP-Rule" id="MF_04004"/>
    </source>
</evidence>
<evidence type="ECO:0000256" key="16">
    <source>
        <dbReference type="ARBA" id="ARBA00023280"/>
    </source>
</evidence>
<comment type="function">
    <text evidence="19">E7 protein has both transforming and trans-activating activities.</text>
</comment>
<keyword evidence="9 18" id="KW-0862">Zinc</keyword>
<keyword evidence="12 18" id="KW-0010">Activator</keyword>
<evidence type="ECO:0000256" key="7">
    <source>
        <dbReference type="ARBA" id="ARBA00022771"/>
    </source>
</evidence>
<evidence type="ECO:0000313" key="20">
    <source>
        <dbReference type="EMBL" id="AEM24622.1"/>
    </source>
</evidence>
<dbReference type="GO" id="GO:0019904">
    <property type="term" value="F:protein domain specific binding"/>
    <property type="evidence" value="ECO:0007669"/>
    <property type="project" value="UniProtKB-UniRule"/>
</dbReference>
<reference evidence="20 21" key="1">
    <citation type="submission" date="2010-07" db="EMBL/GenBank/DDBJ databases">
        <title>Survey of HPV infection in oral cavity reveals abundant novel beta and gamma HPV types.</title>
        <authorList>
            <person name="Chen Z."/>
            <person name="Sun C."/>
            <person name="Bottalico D."/>
            <person name="Burk R."/>
        </authorList>
    </citation>
    <scope>NUCLEOTIDE SEQUENCE [LARGE SCALE GENOMIC DNA]</scope>
    <source>
        <strain evidence="20">GH1646</strain>
    </source>
</reference>
<comment type="subcellular location">
    <subcellularLocation>
        <location evidence="18">Host cytoplasm</location>
    </subcellularLocation>
    <subcellularLocation>
        <location evidence="18">Host nucleus</location>
    </subcellularLocation>
    <text evidence="18">Predominantly found in the host nucleus.</text>
</comment>
<dbReference type="GO" id="GO:0039645">
    <property type="term" value="P:symbiont-mediated perturbation of host cell cycle G1/S transition checkpoint"/>
    <property type="evidence" value="ECO:0007669"/>
    <property type="project" value="UniProtKB-UniRule"/>
</dbReference>
<keyword evidence="5 18" id="KW-1090">Inhibition of host innate immune response by virus</keyword>
<evidence type="ECO:0000256" key="1">
    <source>
        <dbReference type="ARBA" id="ARBA00022504"/>
    </source>
</evidence>
<evidence type="ECO:0000256" key="17">
    <source>
        <dbReference type="ARBA" id="ARBA00023309"/>
    </source>
</evidence>
<dbReference type="Proteomes" id="UP000121690">
    <property type="component" value="Segment"/>
</dbReference>
<keyword evidence="13 18" id="KW-0804">Transcription</keyword>
<accession>I6MRE2</accession>
<keyword evidence="4 18" id="KW-0945">Host-virus interaction</keyword>
<evidence type="ECO:0000313" key="21">
    <source>
        <dbReference type="Proteomes" id="UP000121690"/>
    </source>
</evidence>
<evidence type="ECO:0000256" key="13">
    <source>
        <dbReference type="ARBA" id="ARBA00023163"/>
    </source>
</evidence>
<keyword evidence="17 18" id="KW-1078">G1/S host cell cycle checkpoint dysregulation by virus</keyword>
<keyword evidence="14 18" id="KW-1035">Host cytoplasm</keyword>
<dbReference type="GO" id="GO:0030430">
    <property type="term" value="C:host cell cytoplasm"/>
    <property type="evidence" value="ECO:0007669"/>
    <property type="project" value="UniProtKB-SubCell"/>
</dbReference>
<dbReference type="PIRSF" id="PIRSF003407">
    <property type="entry name" value="Papvi_E7"/>
    <property type="match status" value="1"/>
</dbReference>
<organism evidence="20 21">
    <name type="scientific">Human papillomavirus 139</name>
    <dbReference type="NCBI Taxonomy" id="1070412"/>
    <lineage>
        <taxon>Viruses</taxon>
        <taxon>Monodnaviria</taxon>
        <taxon>Shotokuvirae</taxon>
        <taxon>Cossaviricota</taxon>
        <taxon>Papovaviricetes</taxon>
        <taxon>Zurhausenvirales</taxon>
        <taxon>Papillomaviridae</taxon>
        <taxon>Firstpapillomavirinae</taxon>
        <taxon>Gammapapillomavirus</taxon>
        <taxon>Gammapapillomavirus 7</taxon>
    </lineage>
</organism>
<comment type="PTM">
    <text evidence="18">Highly phosphorylated.</text>
</comment>
<comment type="similarity">
    <text evidence="18 19">Belongs to the papillomaviridae E7 protein family.</text>
</comment>
<dbReference type="EMBL" id="HM999991">
    <property type="protein sequence ID" value="AEM24622.1"/>
    <property type="molecule type" value="Genomic_DNA"/>
</dbReference>
<keyword evidence="10 18" id="KW-0805">Transcription regulation</keyword>
<evidence type="ECO:0000256" key="14">
    <source>
        <dbReference type="ARBA" id="ARBA00023200"/>
    </source>
</evidence>
<evidence type="ECO:0000256" key="4">
    <source>
        <dbReference type="ARBA" id="ARBA00022581"/>
    </source>
</evidence>
<evidence type="ECO:0000256" key="5">
    <source>
        <dbReference type="ARBA" id="ARBA00022632"/>
    </source>
</evidence>
<keyword evidence="3 18" id="KW-1048">Host nucleus</keyword>
<comment type="domain">
    <text evidence="18">The E7 terminal domain is an intrinsically disordered domain, whose flexibility and conformational transitions confer target adaptability to the oncoprotein. It allows adaptation to a variety of protein targets and exposes the PEST degradation sequence that regulates its turnover in the cell.</text>
</comment>
<dbReference type="GO" id="GO:0006351">
    <property type="term" value="P:DNA-templated transcription"/>
    <property type="evidence" value="ECO:0007669"/>
    <property type="project" value="UniProtKB-UniRule"/>
</dbReference>
<proteinExistence type="inferred from homology"/>
<dbReference type="Pfam" id="PF00527">
    <property type="entry name" value="E7"/>
    <property type="match status" value="1"/>
</dbReference>
<evidence type="ECO:0000256" key="12">
    <source>
        <dbReference type="ARBA" id="ARBA00023159"/>
    </source>
</evidence>
<name>I6MRE2_9PAPI</name>
<dbReference type="GO" id="GO:0052170">
    <property type="term" value="P:symbiont-mediated suppression of host innate immune response"/>
    <property type="evidence" value="ECO:0007669"/>
    <property type="project" value="UniProtKB-KW"/>
</dbReference>
<dbReference type="GO" id="GO:0003700">
    <property type="term" value="F:DNA-binding transcription factor activity"/>
    <property type="evidence" value="ECO:0007669"/>
    <property type="project" value="UniProtKB-UniRule"/>
</dbReference>
<keyword evidence="16 18" id="KW-0899">Viral immunoevasion</keyword>
<evidence type="ECO:0000256" key="2">
    <source>
        <dbReference type="ARBA" id="ARBA00022518"/>
    </source>
</evidence>
<sequence>MHGEVPDIKDVILENLEDLILPANLLSDEDLSAEAELESAHVLYRIVTYCHCGTRIKFSVLASPEGIRGLELLLLEEVSFLCTGCSKGLNNGR</sequence>
<comment type="caution">
    <text evidence="18">Lacks conserved residue(s) required for the propagation of feature annotation.</text>
</comment>
<dbReference type="Gene3D" id="3.30.160.330">
    <property type="match status" value="1"/>
</dbReference>
<keyword evidence="6 18" id="KW-0479">Metal-binding</keyword>